<proteinExistence type="predicted"/>
<keyword evidence="1" id="KW-1133">Transmembrane helix</keyword>
<feature type="transmembrane region" description="Helical" evidence="1">
    <location>
        <begin position="208"/>
        <end position="226"/>
    </location>
</feature>
<feature type="transmembrane region" description="Helical" evidence="1">
    <location>
        <begin position="63"/>
        <end position="83"/>
    </location>
</feature>
<feature type="transmembrane region" description="Helical" evidence="1">
    <location>
        <begin position="158"/>
        <end position="178"/>
    </location>
</feature>
<dbReference type="RefSeq" id="WP_271433775.1">
    <property type="nucleotide sequence ID" value="NZ_JAQIOY010000009.1"/>
</dbReference>
<reference evidence="2 3" key="1">
    <citation type="submission" date="2023-01" db="EMBL/GenBank/DDBJ databases">
        <title>Thalassococcus onchidii sp. nov., isolated from a marine invertebrate from the South China Sea.</title>
        <authorList>
            <person name="Xu S."/>
            <person name="Liu Z."/>
            <person name="Xu Y."/>
        </authorList>
    </citation>
    <scope>NUCLEOTIDE SEQUENCE [LARGE SCALE GENOMIC DNA]</scope>
    <source>
        <strain evidence="2 3">KCTC 32084</strain>
    </source>
</reference>
<dbReference type="Pfam" id="PF05675">
    <property type="entry name" value="DUF817"/>
    <property type="match status" value="1"/>
</dbReference>
<dbReference type="Proteomes" id="UP001210720">
    <property type="component" value="Unassembled WGS sequence"/>
</dbReference>
<feature type="transmembrane region" description="Helical" evidence="1">
    <location>
        <begin position="184"/>
        <end position="201"/>
    </location>
</feature>
<evidence type="ECO:0000313" key="3">
    <source>
        <dbReference type="Proteomes" id="UP001210720"/>
    </source>
</evidence>
<keyword evidence="1" id="KW-0472">Membrane</keyword>
<dbReference type="PIRSF" id="PIRSF009141">
    <property type="entry name" value="UCP009141"/>
    <property type="match status" value="1"/>
</dbReference>
<name>A0ABT4XWT2_9RHOB</name>
<dbReference type="InterPro" id="IPR008535">
    <property type="entry name" value="DUF817"/>
</dbReference>
<sequence length="294" mass="33487">MKQTTTTQSIERRLGDAMRARLPLWAAELVMFTLKQGWACLFGFLMLIGLIVSDQIWQDKWPLARYDGLVIWAVGLQAAFLFFRLETLQEAKVILLFHLTGTAMELFKVNAGSWAYPEPALLKLWGVPLFSGFMYAAVGSYMARVIRIFDMRFAPYPPFWATVVLAVAIYINFFAHHFIWDSRYILMAATLVLFLRTRVWFHIGERRYWMPLPLAAFLTSIFLWIAENVGTNTGTWLYAGQSEFDMVSFAKMGSWYLLLYVSFVTVTLVLRDALSSAALAPQSDGGLRGVRGSP</sequence>
<accession>A0ABT4XWT2</accession>
<evidence type="ECO:0000256" key="1">
    <source>
        <dbReference type="SAM" id="Phobius"/>
    </source>
</evidence>
<organism evidence="2 3">
    <name type="scientific">Thalassococcus lentus</name>
    <dbReference type="NCBI Taxonomy" id="1210524"/>
    <lineage>
        <taxon>Bacteria</taxon>
        <taxon>Pseudomonadati</taxon>
        <taxon>Pseudomonadota</taxon>
        <taxon>Alphaproteobacteria</taxon>
        <taxon>Rhodobacterales</taxon>
        <taxon>Roseobacteraceae</taxon>
        <taxon>Thalassococcus</taxon>
    </lineage>
</organism>
<gene>
    <name evidence="2" type="ORF">PFY00_16920</name>
</gene>
<keyword evidence="3" id="KW-1185">Reference proteome</keyword>
<dbReference type="EMBL" id="JAQIOY010000009">
    <property type="protein sequence ID" value="MDA7426419.1"/>
    <property type="molecule type" value="Genomic_DNA"/>
</dbReference>
<feature type="transmembrane region" description="Helical" evidence="1">
    <location>
        <begin position="246"/>
        <end position="270"/>
    </location>
</feature>
<evidence type="ECO:0000313" key="2">
    <source>
        <dbReference type="EMBL" id="MDA7426419.1"/>
    </source>
</evidence>
<comment type="caution">
    <text evidence="2">The sequence shown here is derived from an EMBL/GenBank/DDBJ whole genome shotgun (WGS) entry which is preliminary data.</text>
</comment>
<feature type="transmembrane region" description="Helical" evidence="1">
    <location>
        <begin position="122"/>
        <end position="146"/>
    </location>
</feature>
<feature type="transmembrane region" description="Helical" evidence="1">
    <location>
        <begin position="38"/>
        <end position="57"/>
    </location>
</feature>
<feature type="transmembrane region" description="Helical" evidence="1">
    <location>
        <begin position="95"/>
        <end position="116"/>
    </location>
</feature>
<protein>
    <submittedName>
        <fullName evidence="2">DUF817 domain-containing protein</fullName>
    </submittedName>
</protein>
<keyword evidence="1" id="KW-0812">Transmembrane</keyword>